<dbReference type="AlphaFoldDB" id="A0A0E0NRQ3"/>
<sequence length="314" mass="34810">MAMEICAEAFPLSRFPTLEKSYCADSRDTERSHNTNWITEVHFSNRGSNKLWISEVAKIKKRIRSLNLRKSLGQARFSSSTGCIHEQLLKGHVSYHFAKDSDGLRPRKAPSHENPRSLSRLCEVEPRSCAGTASTPFHRRLRLVGALSSSGSCAGRCRLLSTQIEIWLSTRVHFMLRCGMPHPPLPIASQFPKPLSKVVMVSWPHPTRNRTAVTGEISHPGRQFDELSPVNPLGFTTMLSEVQIRSEQGSSGGPLLNGQVQVTGLLHGGNGSFSFFISLPNGDSLSDLLALIQHCSAPFTSFWMLCTPPNFHSY</sequence>
<reference evidence="1" key="2">
    <citation type="submission" date="2015-06" db="UniProtKB">
        <authorList>
            <consortium name="EnsemblPlants"/>
        </authorList>
    </citation>
    <scope>IDENTIFICATION</scope>
</reference>
<reference evidence="2" key="1">
    <citation type="submission" date="2013-06" db="EMBL/GenBank/DDBJ databases">
        <authorList>
            <person name="Zhao Q."/>
        </authorList>
    </citation>
    <scope>NUCLEOTIDE SEQUENCE</scope>
    <source>
        <strain evidence="2">cv. W1943</strain>
    </source>
</reference>
<dbReference type="PANTHER" id="PTHR36141">
    <property type="entry name" value="OS08G0148500 PROTEIN"/>
    <property type="match status" value="1"/>
</dbReference>
<dbReference type="Proteomes" id="UP000008022">
    <property type="component" value="Unassembled WGS sequence"/>
</dbReference>
<name>A0A0E0NRQ3_ORYRU</name>
<evidence type="ECO:0000313" key="1">
    <source>
        <dbReference type="EnsemblPlants" id="ORUFI03G08820.3"/>
    </source>
</evidence>
<dbReference type="InterPro" id="IPR009003">
    <property type="entry name" value="Peptidase_S1_PA"/>
</dbReference>
<protein>
    <recommendedName>
        <fullName evidence="3">Peptidase S1 domain-containing protein</fullName>
    </recommendedName>
</protein>
<dbReference type="Gramene" id="ORUFI03G08820.3">
    <property type="protein sequence ID" value="ORUFI03G08820.3"/>
    <property type="gene ID" value="ORUFI03G08820"/>
</dbReference>
<keyword evidence="2" id="KW-1185">Reference proteome</keyword>
<dbReference type="EnsemblPlants" id="ORUFI03G08820.3">
    <property type="protein sequence ID" value="ORUFI03G08820.3"/>
    <property type="gene ID" value="ORUFI03G08820"/>
</dbReference>
<accession>A0A0E0NRQ3</accession>
<dbReference type="PANTHER" id="PTHR36141:SF6">
    <property type="entry name" value="SERINE PROTEASE"/>
    <property type="match status" value="1"/>
</dbReference>
<dbReference type="SUPFAM" id="SSF50494">
    <property type="entry name" value="Trypsin-like serine proteases"/>
    <property type="match status" value="1"/>
</dbReference>
<evidence type="ECO:0008006" key="3">
    <source>
        <dbReference type="Google" id="ProtNLM"/>
    </source>
</evidence>
<evidence type="ECO:0000313" key="2">
    <source>
        <dbReference type="Proteomes" id="UP000008022"/>
    </source>
</evidence>
<proteinExistence type="predicted"/>
<organism evidence="1 2">
    <name type="scientific">Oryza rufipogon</name>
    <name type="common">Brownbeard rice</name>
    <name type="synonym">Asian wild rice</name>
    <dbReference type="NCBI Taxonomy" id="4529"/>
    <lineage>
        <taxon>Eukaryota</taxon>
        <taxon>Viridiplantae</taxon>
        <taxon>Streptophyta</taxon>
        <taxon>Embryophyta</taxon>
        <taxon>Tracheophyta</taxon>
        <taxon>Spermatophyta</taxon>
        <taxon>Magnoliopsida</taxon>
        <taxon>Liliopsida</taxon>
        <taxon>Poales</taxon>
        <taxon>Poaceae</taxon>
        <taxon>BOP clade</taxon>
        <taxon>Oryzoideae</taxon>
        <taxon>Oryzeae</taxon>
        <taxon>Oryzinae</taxon>
        <taxon>Oryza</taxon>
    </lineage>
</organism>